<sequence>MKKSLLFILLLLGTASLYAQTPTTASATAGWKRIASISSLAGRGFGKVTVFTTGGSYVPYQTDIHWFKDWGNAGGISVYSNSKSAYWTQVRLTVKNDTAYIEVNFSRDVTDVKIMSDTYGWNKATSYSGVLPDGGGGTVLASAKTSRLNIEDKLMVAFNGNVGINTASPGEQLSVNGNIRAKEIKVETANWPDYVLKKGYPLMSLDSLQKEINTLGRLPGMPAAHEVEKNGLALGEWNRLLTEKNEELTLYILELYREIKALKETQRRVEQRLQPKDKRHKY</sequence>
<dbReference type="EMBL" id="CP015772">
    <property type="protein sequence ID" value="ANH80039.1"/>
    <property type="molecule type" value="Genomic_DNA"/>
</dbReference>
<keyword evidence="3" id="KW-1185">Reference proteome</keyword>
<organism evidence="2 3">
    <name type="scientific">Niabella ginsenosidivorans</name>
    <dbReference type="NCBI Taxonomy" id="1176587"/>
    <lineage>
        <taxon>Bacteria</taxon>
        <taxon>Pseudomonadati</taxon>
        <taxon>Bacteroidota</taxon>
        <taxon>Chitinophagia</taxon>
        <taxon>Chitinophagales</taxon>
        <taxon>Chitinophagaceae</taxon>
        <taxon>Niabella</taxon>
    </lineage>
</organism>
<name>A0A1A9HZ17_9BACT</name>
<evidence type="ECO:0000256" key="1">
    <source>
        <dbReference type="SAM" id="SignalP"/>
    </source>
</evidence>
<evidence type="ECO:0000313" key="3">
    <source>
        <dbReference type="Proteomes" id="UP000077667"/>
    </source>
</evidence>
<evidence type="ECO:0008006" key="4">
    <source>
        <dbReference type="Google" id="ProtNLM"/>
    </source>
</evidence>
<dbReference type="RefSeq" id="WP_067751725.1">
    <property type="nucleotide sequence ID" value="NZ_CP015772.1"/>
</dbReference>
<dbReference type="KEGG" id="nia:A8C56_02735"/>
<accession>A0A1A9HZ17</accession>
<gene>
    <name evidence="2" type="ORF">A8C56_02735</name>
</gene>
<dbReference type="Proteomes" id="UP000077667">
    <property type="component" value="Chromosome"/>
</dbReference>
<dbReference type="STRING" id="1176587.A8C56_02735"/>
<proteinExistence type="predicted"/>
<keyword evidence="1" id="KW-0732">Signal</keyword>
<dbReference type="OrthoDB" id="9808753at2"/>
<feature type="chain" id="PRO_5008389629" description="Peptidase S74 domain-containing protein" evidence="1">
    <location>
        <begin position="20"/>
        <end position="282"/>
    </location>
</feature>
<evidence type="ECO:0000313" key="2">
    <source>
        <dbReference type="EMBL" id="ANH80039.1"/>
    </source>
</evidence>
<dbReference type="AlphaFoldDB" id="A0A1A9HZ17"/>
<feature type="signal peptide" evidence="1">
    <location>
        <begin position="1"/>
        <end position="19"/>
    </location>
</feature>
<reference evidence="2 3" key="1">
    <citation type="submission" date="2016-05" db="EMBL/GenBank/DDBJ databases">
        <title>Niabella ginsenosidivorans BS26 whole genome sequencing.</title>
        <authorList>
            <person name="Im W.T."/>
            <person name="Siddiqi M.Z."/>
        </authorList>
    </citation>
    <scope>NUCLEOTIDE SEQUENCE [LARGE SCALE GENOMIC DNA]</scope>
    <source>
        <strain evidence="2 3">BS26</strain>
    </source>
</reference>
<protein>
    <recommendedName>
        <fullName evidence="4">Peptidase S74 domain-containing protein</fullName>
    </recommendedName>
</protein>